<protein>
    <submittedName>
        <fullName evidence="1">Uncharacterized protein</fullName>
    </submittedName>
</protein>
<gene>
    <name evidence="1" type="ORF">CCOS01_03288</name>
</gene>
<name>A0AAI9Z4J3_9PEZI</name>
<dbReference type="Proteomes" id="UP001240678">
    <property type="component" value="Unassembled WGS sequence"/>
</dbReference>
<keyword evidence="2" id="KW-1185">Reference proteome</keyword>
<dbReference type="EMBL" id="MOOE01000003">
    <property type="protein sequence ID" value="KAK1534536.1"/>
    <property type="molecule type" value="Genomic_DNA"/>
</dbReference>
<evidence type="ECO:0000313" key="1">
    <source>
        <dbReference type="EMBL" id="KAK1534536.1"/>
    </source>
</evidence>
<accession>A0AAI9Z4J3</accession>
<evidence type="ECO:0000313" key="2">
    <source>
        <dbReference type="Proteomes" id="UP001240678"/>
    </source>
</evidence>
<comment type="caution">
    <text evidence="1">The sequence shown here is derived from an EMBL/GenBank/DDBJ whole genome shotgun (WGS) entry which is preliminary data.</text>
</comment>
<proteinExistence type="predicted"/>
<dbReference type="GeneID" id="85335021"/>
<organism evidence="1 2">
    <name type="scientific">Colletotrichum costaricense</name>
    <dbReference type="NCBI Taxonomy" id="1209916"/>
    <lineage>
        <taxon>Eukaryota</taxon>
        <taxon>Fungi</taxon>
        <taxon>Dikarya</taxon>
        <taxon>Ascomycota</taxon>
        <taxon>Pezizomycotina</taxon>
        <taxon>Sordariomycetes</taxon>
        <taxon>Hypocreomycetidae</taxon>
        <taxon>Glomerellales</taxon>
        <taxon>Glomerellaceae</taxon>
        <taxon>Colletotrichum</taxon>
        <taxon>Colletotrichum acutatum species complex</taxon>
    </lineage>
</organism>
<sequence length="64" mass="7119">MHTYVLQRAGEPCSLPVKAIQRKFENTCVCLPRGVQSMTRPYIGKGVDSCSCPNLPVSYSPKLY</sequence>
<dbReference type="AlphaFoldDB" id="A0AAI9Z4J3"/>
<dbReference type="RefSeq" id="XP_060317739.1">
    <property type="nucleotide sequence ID" value="XM_060451474.1"/>
</dbReference>
<reference evidence="1 2" key="1">
    <citation type="submission" date="2016-10" db="EMBL/GenBank/DDBJ databases">
        <title>The genome sequence of Colletotrichum fioriniae PJ7.</title>
        <authorList>
            <person name="Baroncelli R."/>
        </authorList>
    </citation>
    <scope>NUCLEOTIDE SEQUENCE [LARGE SCALE GENOMIC DNA]</scope>
    <source>
        <strain evidence="1 2">IMI 309622</strain>
    </source>
</reference>